<keyword evidence="2" id="KW-1185">Reference proteome</keyword>
<dbReference type="Proteomes" id="UP000186268">
    <property type="component" value="Unassembled WGS sequence"/>
</dbReference>
<reference evidence="1 2" key="1">
    <citation type="submission" date="2016-09" db="EMBL/GenBank/DDBJ databases">
        <title>Xenorhabdus thuongxuanensis sp. nov. and Xenorhabdus eapokensis sp. nov., isolated from Steinernema species.</title>
        <authorList>
            <person name="Kaempfer P."/>
            <person name="Tobias N.J."/>
            <person name="Phan Ke L."/>
            <person name="Bode H.B."/>
            <person name="Glaeser S.P."/>
        </authorList>
    </citation>
    <scope>NUCLEOTIDE SEQUENCE [LARGE SCALE GENOMIC DNA]</scope>
    <source>
        <strain evidence="1 2">DL20</strain>
    </source>
</reference>
<dbReference type="OrthoDB" id="9901326at2"/>
<dbReference type="STRING" id="1873482.Xedl_01421"/>
<protein>
    <submittedName>
        <fullName evidence="1">Uncharacterized protein</fullName>
    </submittedName>
</protein>
<organism evidence="1 2">
    <name type="scientific">Xenorhabdus eapokensis</name>
    <dbReference type="NCBI Taxonomy" id="1873482"/>
    <lineage>
        <taxon>Bacteria</taxon>
        <taxon>Pseudomonadati</taxon>
        <taxon>Pseudomonadota</taxon>
        <taxon>Gammaproteobacteria</taxon>
        <taxon>Enterobacterales</taxon>
        <taxon>Morganellaceae</taxon>
        <taxon>Xenorhabdus</taxon>
    </lineage>
</organism>
<dbReference type="EMBL" id="MKGQ01000007">
    <property type="protein sequence ID" value="OKP03903.1"/>
    <property type="molecule type" value="Genomic_DNA"/>
</dbReference>
<comment type="caution">
    <text evidence="1">The sequence shown here is derived from an EMBL/GenBank/DDBJ whole genome shotgun (WGS) entry which is preliminary data.</text>
</comment>
<name>A0A1Q5TUM7_9GAMM</name>
<evidence type="ECO:0000313" key="2">
    <source>
        <dbReference type="Proteomes" id="UP000186268"/>
    </source>
</evidence>
<accession>A0A1Q5TUM7</accession>
<dbReference type="AlphaFoldDB" id="A0A1Q5TUM7"/>
<proteinExistence type="predicted"/>
<evidence type="ECO:0000313" key="1">
    <source>
        <dbReference type="EMBL" id="OKP03903.1"/>
    </source>
</evidence>
<dbReference type="RefSeq" id="WP_074023118.1">
    <property type="nucleotide sequence ID" value="NZ_CAWNAG010000180.1"/>
</dbReference>
<gene>
    <name evidence="1" type="ORF">Xedl_01421</name>
</gene>
<sequence length="125" mass="13895">MQNTIPTPVELNKGRVNNMSPGAGLFIQIENKYTYVENIIFPLSSLRAIYNACNSGKTVVLMVDGISNQCPSVSYKTFVRFFSDVINAIEKLNPKAFIFKLTVNEDLSCEWCDFQLTTTPCAGQG</sequence>